<proteinExistence type="predicted"/>
<comment type="caution">
    <text evidence="1">The sequence shown here is derived from an EMBL/GenBank/DDBJ whole genome shotgun (WGS) entry which is preliminary data.</text>
</comment>
<gene>
    <name evidence="1" type="ORF">DSO57_1039321</name>
</gene>
<sequence>MTSEKINIRSEIDLDDVGSCHSDVNRTGSSFGTFVNIVCAMAGTGILGLPYALKQGGWLAVTLFFLGAAMAIYTSRMLIECLYYKPGSRLKEFPDIGEAAFGKFGRYFVKVFHYSASLSLACIYILLAGLNINRIILDYVGQEIISQKAAGSSFRDRGNGTICSTQVPQRSYYSFRVWSTVYCFRSGCCCSTRIHGHQRSQLHHARDPSASFQRPSSRLLDHLLLIHR</sequence>
<reference evidence="1" key="1">
    <citation type="submission" date="2022-04" db="EMBL/GenBank/DDBJ databases">
        <title>Genome of the entomopathogenic fungus Entomophthora muscae.</title>
        <authorList>
            <person name="Elya C."/>
            <person name="Lovett B.R."/>
            <person name="Lee E."/>
            <person name="Macias A.M."/>
            <person name="Hajek A.E."/>
            <person name="De Bivort B.L."/>
            <person name="Kasson M.T."/>
            <person name="De Fine Licht H.H."/>
            <person name="Stajich J.E."/>
        </authorList>
    </citation>
    <scope>NUCLEOTIDE SEQUENCE</scope>
    <source>
        <strain evidence="1">Berkeley</strain>
    </source>
</reference>
<accession>A0ACC2T9M7</accession>
<evidence type="ECO:0000313" key="1">
    <source>
        <dbReference type="EMBL" id="KAJ9071205.1"/>
    </source>
</evidence>
<dbReference type="Proteomes" id="UP001165960">
    <property type="component" value="Unassembled WGS sequence"/>
</dbReference>
<evidence type="ECO:0000313" key="2">
    <source>
        <dbReference type="Proteomes" id="UP001165960"/>
    </source>
</evidence>
<protein>
    <submittedName>
        <fullName evidence="1">Uncharacterized protein</fullName>
    </submittedName>
</protein>
<dbReference type="EMBL" id="QTSX02003472">
    <property type="protein sequence ID" value="KAJ9071205.1"/>
    <property type="molecule type" value="Genomic_DNA"/>
</dbReference>
<organism evidence="1 2">
    <name type="scientific">Entomophthora muscae</name>
    <dbReference type="NCBI Taxonomy" id="34485"/>
    <lineage>
        <taxon>Eukaryota</taxon>
        <taxon>Fungi</taxon>
        <taxon>Fungi incertae sedis</taxon>
        <taxon>Zoopagomycota</taxon>
        <taxon>Entomophthoromycotina</taxon>
        <taxon>Entomophthoromycetes</taxon>
        <taxon>Entomophthorales</taxon>
        <taxon>Entomophthoraceae</taxon>
        <taxon>Entomophthora</taxon>
    </lineage>
</organism>
<keyword evidence="2" id="KW-1185">Reference proteome</keyword>
<name>A0ACC2T9M7_9FUNG</name>